<dbReference type="PROSITE" id="PS51257">
    <property type="entry name" value="PROKAR_LIPOPROTEIN"/>
    <property type="match status" value="1"/>
</dbReference>
<comment type="caution">
    <text evidence="2">The sequence shown here is derived from an EMBL/GenBank/DDBJ whole genome shotgun (WGS) entry which is preliminary data.</text>
</comment>
<evidence type="ECO:0000256" key="1">
    <source>
        <dbReference type="SAM" id="MobiDB-lite"/>
    </source>
</evidence>
<evidence type="ECO:0000313" key="3">
    <source>
        <dbReference type="Proteomes" id="UP001262754"/>
    </source>
</evidence>
<organism evidence="2 3">
    <name type="scientific">Caulobacter rhizosphaerae</name>
    <dbReference type="NCBI Taxonomy" id="2010972"/>
    <lineage>
        <taxon>Bacteria</taxon>
        <taxon>Pseudomonadati</taxon>
        <taxon>Pseudomonadota</taxon>
        <taxon>Alphaproteobacteria</taxon>
        <taxon>Caulobacterales</taxon>
        <taxon>Caulobacteraceae</taxon>
        <taxon>Caulobacter</taxon>
    </lineage>
</organism>
<evidence type="ECO:0000313" key="2">
    <source>
        <dbReference type="EMBL" id="MDR6532894.1"/>
    </source>
</evidence>
<dbReference type="RefSeq" id="WP_310033567.1">
    <property type="nucleotide sequence ID" value="NZ_JAVDRL010000011.1"/>
</dbReference>
<accession>A0ABU1N377</accession>
<reference evidence="2 3" key="1">
    <citation type="submission" date="2023-07" db="EMBL/GenBank/DDBJ databases">
        <title>Sorghum-associated microbial communities from plants grown in Nebraska, USA.</title>
        <authorList>
            <person name="Schachtman D."/>
        </authorList>
    </citation>
    <scope>NUCLEOTIDE SEQUENCE [LARGE SCALE GENOMIC DNA]</scope>
    <source>
        <strain evidence="2 3">DS2154</strain>
    </source>
</reference>
<dbReference type="InterPro" id="IPR021242">
    <property type="entry name" value="DUF2799"/>
</dbReference>
<dbReference type="Pfam" id="PF10973">
    <property type="entry name" value="DUF2799"/>
    <property type="match status" value="1"/>
</dbReference>
<dbReference type="EMBL" id="JAVDRL010000011">
    <property type="protein sequence ID" value="MDR6532894.1"/>
    <property type="molecule type" value="Genomic_DNA"/>
</dbReference>
<proteinExistence type="predicted"/>
<protein>
    <recommendedName>
        <fullName evidence="4">DUF2799 domain-containing protein</fullName>
    </recommendedName>
</protein>
<evidence type="ECO:0008006" key="4">
    <source>
        <dbReference type="Google" id="ProtNLM"/>
    </source>
</evidence>
<dbReference type="Proteomes" id="UP001262754">
    <property type="component" value="Unassembled WGS sequence"/>
</dbReference>
<name>A0ABU1N377_9CAUL</name>
<gene>
    <name evidence="2" type="ORF">J2800_003655</name>
</gene>
<feature type="compositionally biased region" description="Basic and acidic residues" evidence="1">
    <location>
        <begin position="128"/>
        <end position="196"/>
    </location>
</feature>
<sequence length="211" mass="23497">MRRLWTLGTAVAVVALAGCATMSKEACLQGDWAGVGFKDGQAGRPQSRLDEHAKACAKTGVVPEAAPYFAARDQGLKLYCTQDRGFDEARHGNGYAGVCPPDAERGFLVGYADGQLVHDAVSRLSQAESDRDSADNRAEKRDRQARGVEDELKNPKLNDEQKHELRDRLNRLRAERRQAVEDGRRADWAARDAEREVDELRQRFGPRYGGW</sequence>
<feature type="region of interest" description="Disordered" evidence="1">
    <location>
        <begin position="123"/>
        <end position="196"/>
    </location>
</feature>
<keyword evidence="3" id="KW-1185">Reference proteome</keyword>